<evidence type="ECO:0000313" key="3">
    <source>
        <dbReference type="Proteomes" id="UP001149165"/>
    </source>
</evidence>
<reference evidence="2" key="2">
    <citation type="journal article" date="2023" name="IMA Fungus">
        <title>Comparative genomic study of the Penicillium genus elucidates a diverse pangenome and 15 lateral gene transfer events.</title>
        <authorList>
            <person name="Petersen C."/>
            <person name="Sorensen T."/>
            <person name="Nielsen M.R."/>
            <person name="Sondergaard T.E."/>
            <person name="Sorensen J.L."/>
            <person name="Fitzpatrick D.A."/>
            <person name="Frisvad J.C."/>
            <person name="Nielsen K.L."/>
        </authorList>
    </citation>
    <scope>NUCLEOTIDE SEQUENCE</scope>
    <source>
        <strain evidence="2">IBT 30069</strain>
    </source>
</reference>
<dbReference type="EMBL" id="JAPQKH010000006">
    <property type="protein sequence ID" value="KAJ5094573.1"/>
    <property type="molecule type" value="Genomic_DNA"/>
</dbReference>
<evidence type="ECO:0000313" key="2">
    <source>
        <dbReference type="EMBL" id="KAJ5094573.1"/>
    </source>
</evidence>
<keyword evidence="3" id="KW-1185">Reference proteome</keyword>
<sequence length="341" mass="39756">MSKSKVDNKLPPASPGKLAPFDRMFDRYQTFKPAKGYENIENQDDRYLEYNHGLRIRSSLLADIILADYDMRAFAQMQDSILVHLAVLQKIIDEDDDSDHAQDFIEQLAATVEGLKEDMPLLAKRYKQRNQVEDLEQTDQTEDLEQTDQTEEIEQTDQVEEIDLLETREVLEGSIIEVKSKLRTEVWVNHWDNEMKLPQFPLKEIYDKIREDPTWYLRKELVQICISSGGCCGQKCKCCDTRHIGRETMKGLGHCTDNCLCCHRRHSDESDCVTDYFDYRQKSLEQSLSSRNPAPLLTLAEAYFTLPDKSGLGTSSFTRKVAWRSKSLIPWQWKRVAEWWK</sequence>
<feature type="region of interest" description="Disordered" evidence="1">
    <location>
        <begin position="133"/>
        <end position="154"/>
    </location>
</feature>
<proteinExistence type="predicted"/>
<dbReference type="Proteomes" id="UP001149165">
    <property type="component" value="Unassembled WGS sequence"/>
</dbReference>
<accession>A0A9W9K659</accession>
<dbReference type="AlphaFoldDB" id="A0A9W9K659"/>
<organism evidence="2 3">
    <name type="scientific">Penicillium angulare</name>
    <dbReference type="NCBI Taxonomy" id="116970"/>
    <lineage>
        <taxon>Eukaryota</taxon>
        <taxon>Fungi</taxon>
        <taxon>Dikarya</taxon>
        <taxon>Ascomycota</taxon>
        <taxon>Pezizomycotina</taxon>
        <taxon>Eurotiomycetes</taxon>
        <taxon>Eurotiomycetidae</taxon>
        <taxon>Eurotiales</taxon>
        <taxon>Aspergillaceae</taxon>
        <taxon>Penicillium</taxon>
    </lineage>
</organism>
<dbReference type="OrthoDB" id="4368902at2759"/>
<comment type="caution">
    <text evidence="2">The sequence shown here is derived from an EMBL/GenBank/DDBJ whole genome shotgun (WGS) entry which is preliminary data.</text>
</comment>
<name>A0A9W9K659_9EURO</name>
<evidence type="ECO:0000256" key="1">
    <source>
        <dbReference type="SAM" id="MobiDB-lite"/>
    </source>
</evidence>
<protein>
    <submittedName>
        <fullName evidence="2">Uncharacterized protein</fullName>
    </submittedName>
</protein>
<reference evidence="2" key="1">
    <citation type="submission" date="2022-11" db="EMBL/GenBank/DDBJ databases">
        <authorList>
            <person name="Petersen C."/>
        </authorList>
    </citation>
    <scope>NUCLEOTIDE SEQUENCE</scope>
    <source>
        <strain evidence="2">IBT 30069</strain>
    </source>
</reference>
<gene>
    <name evidence="2" type="ORF">N7456_010434</name>
</gene>